<feature type="transmembrane region" description="Helical" evidence="6">
    <location>
        <begin position="391"/>
        <end position="412"/>
    </location>
</feature>
<evidence type="ECO:0000256" key="3">
    <source>
        <dbReference type="ARBA" id="ARBA00022989"/>
    </source>
</evidence>
<keyword evidence="2 6" id="KW-0812">Transmembrane</keyword>
<feature type="transmembrane region" description="Helical" evidence="6">
    <location>
        <begin position="281"/>
        <end position="305"/>
    </location>
</feature>
<organism evidence="8 9">
    <name type="scientific">Tuber magnatum</name>
    <name type="common">white Piedmont truffle</name>
    <dbReference type="NCBI Taxonomy" id="42249"/>
    <lineage>
        <taxon>Eukaryota</taxon>
        <taxon>Fungi</taxon>
        <taxon>Dikarya</taxon>
        <taxon>Ascomycota</taxon>
        <taxon>Pezizomycotina</taxon>
        <taxon>Pezizomycetes</taxon>
        <taxon>Pezizales</taxon>
        <taxon>Tuberaceae</taxon>
        <taxon>Tuber</taxon>
    </lineage>
</organism>
<feature type="compositionally biased region" description="Basic and acidic residues" evidence="5">
    <location>
        <begin position="22"/>
        <end position="32"/>
    </location>
</feature>
<dbReference type="STRING" id="42249.A0A317STJ3"/>
<dbReference type="InterPro" id="IPR036259">
    <property type="entry name" value="MFS_trans_sf"/>
</dbReference>
<feature type="transmembrane region" description="Helical" evidence="6">
    <location>
        <begin position="159"/>
        <end position="178"/>
    </location>
</feature>
<evidence type="ECO:0000256" key="6">
    <source>
        <dbReference type="SAM" id="Phobius"/>
    </source>
</evidence>
<dbReference type="Pfam" id="PF07690">
    <property type="entry name" value="MFS_1"/>
    <property type="match status" value="1"/>
</dbReference>
<name>A0A317STJ3_9PEZI</name>
<dbReference type="GO" id="GO:0042908">
    <property type="term" value="P:xenobiotic transport"/>
    <property type="evidence" value="ECO:0007669"/>
    <property type="project" value="UniProtKB-ARBA"/>
</dbReference>
<dbReference type="GO" id="GO:0022857">
    <property type="term" value="F:transmembrane transporter activity"/>
    <property type="evidence" value="ECO:0007669"/>
    <property type="project" value="InterPro"/>
</dbReference>
<dbReference type="AlphaFoldDB" id="A0A317STJ3"/>
<evidence type="ECO:0000256" key="2">
    <source>
        <dbReference type="ARBA" id="ARBA00022692"/>
    </source>
</evidence>
<evidence type="ECO:0000256" key="5">
    <source>
        <dbReference type="SAM" id="MobiDB-lite"/>
    </source>
</evidence>
<feature type="transmembrane region" description="Helical" evidence="6">
    <location>
        <begin position="355"/>
        <end position="379"/>
    </location>
</feature>
<reference evidence="8 9" key="1">
    <citation type="submission" date="2018-03" db="EMBL/GenBank/DDBJ databases">
        <title>Genomes of Pezizomycetes fungi and the evolution of truffles.</title>
        <authorList>
            <person name="Murat C."/>
            <person name="Payen T."/>
            <person name="Noel B."/>
            <person name="Kuo A."/>
            <person name="Martin F.M."/>
        </authorList>
    </citation>
    <scope>NUCLEOTIDE SEQUENCE [LARGE SCALE GENOMIC DNA]</scope>
    <source>
        <strain evidence="8">091103-1</strain>
    </source>
</reference>
<feature type="domain" description="Major facilitator superfamily (MFS) profile" evidence="7">
    <location>
        <begin position="123"/>
        <end position="574"/>
    </location>
</feature>
<dbReference type="PROSITE" id="PS50850">
    <property type="entry name" value="MFS"/>
    <property type="match status" value="1"/>
</dbReference>
<sequence length="574" mass="63263">MDSGREAIASRQGIEVSNGCDARGEGEKDKDLEVGFKASSENSGLSSILPSPQSDYDQAIWRATTLDNSRLDSSGWVKNAATKASKTPRALEAALNTEFEIKWDGPDDPNNPLNWPILKKIFILSSVALQTLMVVFYSTSYLSGSPGMMKEFGIESSTTITLGMTTYMIGLAIGPLVLAPMSELYGRRPVYLVSLFLFLVFVIPACVAKNFTTILVVRFFVALAGSVTLSNAPGSLGDIFKEDQRVLAFSIYFLAPMNGPALGPIIGGFVYQGAGWRWTNWLVLAMAAVLFATSLAIPETYTPVLMRQKAERKRKETGNDRYMSRFCHKDGDVALWRLVRTNLQRPLIMLFTEPICIFWDLYIAAIYGVLYLCFTAYPIVFSQIRGWEPGISGLSFCGISVGTALASALDPVNRRIYKMHRIDPTTGKRPPEARIACVCLGAVLTPAAILWFAWTCVPARIHWIWPLLSGVPFGLGNTFIFLQGSIYLVDSYDVYAASALAGNTVTRCLFGGIIPLFGPKMYANLGPNWAATTFGLITAALIPIPWGFYKWGGKVRMRSPMLLRLQKEKEERGE</sequence>
<keyword evidence="9" id="KW-1185">Reference proteome</keyword>
<comment type="caution">
    <text evidence="8">The sequence shown here is derived from an EMBL/GenBank/DDBJ whole genome shotgun (WGS) entry which is preliminary data.</text>
</comment>
<feature type="transmembrane region" description="Helical" evidence="6">
    <location>
        <begin position="121"/>
        <end position="139"/>
    </location>
</feature>
<dbReference type="GO" id="GO:0140115">
    <property type="term" value="P:export across plasma membrane"/>
    <property type="evidence" value="ECO:0007669"/>
    <property type="project" value="UniProtKB-ARBA"/>
</dbReference>
<comment type="subcellular location">
    <subcellularLocation>
        <location evidence="1">Membrane</location>
        <topology evidence="1">Multi-pass membrane protein</topology>
    </subcellularLocation>
</comment>
<dbReference type="InterPro" id="IPR005829">
    <property type="entry name" value="Sugar_transporter_CS"/>
</dbReference>
<dbReference type="CDD" id="cd17323">
    <property type="entry name" value="MFS_Tpo1_MDR_like"/>
    <property type="match status" value="1"/>
</dbReference>
<keyword evidence="3 6" id="KW-1133">Transmembrane helix</keyword>
<feature type="transmembrane region" description="Helical" evidence="6">
    <location>
        <begin position="246"/>
        <end position="269"/>
    </location>
</feature>
<feature type="region of interest" description="Disordered" evidence="5">
    <location>
        <begin position="1"/>
        <end position="32"/>
    </location>
</feature>
<dbReference type="Proteomes" id="UP000246991">
    <property type="component" value="Unassembled WGS sequence"/>
</dbReference>
<keyword evidence="4 6" id="KW-0472">Membrane</keyword>
<feature type="transmembrane region" description="Helical" evidence="6">
    <location>
        <begin position="190"/>
        <end position="208"/>
    </location>
</feature>
<dbReference type="InterPro" id="IPR011701">
    <property type="entry name" value="MFS"/>
</dbReference>
<gene>
    <name evidence="8" type="ORF">C7212DRAFT_279690</name>
</gene>
<evidence type="ECO:0000256" key="4">
    <source>
        <dbReference type="ARBA" id="ARBA00023136"/>
    </source>
</evidence>
<feature type="transmembrane region" description="Helical" evidence="6">
    <location>
        <begin position="460"/>
        <end position="482"/>
    </location>
</feature>
<dbReference type="PANTHER" id="PTHR23502">
    <property type="entry name" value="MAJOR FACILITATOR SUPERFAMILY"/>
    <property type="match status" value="1"/>
</dbReference>
<dbReference type="EMBL" id="PYWC01000030">
    <property type="protein sequence ID" value="PWW76716.1"/>
    <property type="molecule type" value="Genomic_DNA"/>
</dbReference>
<dbReference type="PROSITE" id="PS00216">
    <property type="entry name" value="SUGAR_TRANSPORT_1"/>
    <property type="match status" value="1"/>
</dbReference>
<dbReference type="SUPFAM" id="SSF103473">
    <property type="entry name" value="MFS general substrate transporter"/>
    <property type="match status" value="1"/>
</dbReference>
<proteinExistence type="predicted"/>
<evidence type="ECO:0000256" key="1">
    <source>
        <dbReference type="ARBA" id="ARBA00004141"/>
    </source>
</evidence>
<dbReference type="Gene3D" id="1.20.1250.20">
    <property type="entry name" value="MFS general substrate transporter like domains"/>
    <property type="match status" value="1"/>
</dbReference>
<dbReference type="PANTHER" id="PTHR23502:SF12">
    <property type="entry name" value="MULTIDRUG TRANSPORTER, PUTATIVE (AFU_ORTHOLOGUE AFUA_1G06440)-RELATED"/>
    <property type="match status" value="1"/>
</dbReference>
<feature type="transmembrane region" description="Helical" evidence="6">
    <location>
        <begin position="433"/>
        <end position="454"/>
    </location>
</feature>
<protein>
    <submittedName>
        <fullName evidence="8">MFS general substrate transporter</fullName>
    </submittedName>
</protein>
<dbReference type="OrthoDB" id="3365399at2759"/>
<feature type="transmembrane region" description="Helical" evidence="6">
    <location>
        <begin position="214"/>
        <end position="234"/>
    </location>
</feature>
<accession>A0A317STJ3</accession>
<feature type="transmembrane region" description="Helical" evidence="6">
    <location>
        <begin position="529"/>
        <end position="549"/>
    </location>
</feature>
<dbReference type="InterPro" id="IPR020846">
    <property type="entry name" value="MFS_dom"/>
</dbReference>
<dbReference type="GO" id="GO:0005886">
    <property type="term" value="C:plasma membrane"/>
    <property type="evidence" value="ECO:0007669"/>
    <property type="project" value="TreeGrafter"/>
</dbReference>
<dbReference type="FunFam" id="1.20.1250.20:FF:000011">
    <property type="entry name" value="MFS multidrug transporter, putative"/>
    <property type="match status" value="1"/>
</dbReference>
<evidence type="ECO:0000313" key="8">
    <source>
        <dbReference type="EMBL" id="PWW76716.1"/>
    </source>
</evidence>
<feature type="transmembrane region" description="Helical" evidence="6">
    <location>
        <begin position="494"/>
        <end position="517"/>
    </location>
</feature>
<evidence type="ECO:0000259" key="7">
    <source>
        <dbReference type="PROSITE" id="PS50850"/>
    </source>
</evidence>
<evidence type="ECO:0000313" key="9">
    <source>
        <dbReference type="Proteomes" id="UP000246991"/>
    </source>
</evidence>